<dbReference type="PANTHER" id="PTHR47514">
    <property type="entry name" value="TRANSKETOLASE N-TERMINAL SECTION-RELATED"/>
    <property type="match status" value="1"/>
</dbReference>
<evidence type="ECO:0000256" key="1">
    <source>
        <dbReference type="ARBA" id="ARBA00001964"/>
    </source>
</evidence>
<keyword evidence="3" id="KW-0786">Thiamine pyrophosphate</keyword>
<dbReference type="InterPro" id="IPR029061">
    <property type="entry name" value="THDP-binding"/>
</dbReference>
<comment type="caution">
    <text evidence="5">The sequence shown here is derived from an EMBL/GenBank/DDBJ whole genome shotgun (WGS) entry which is preliminary data.</text>
</comment>
<dbReference type="Gene3D" id="3.40.50.970">
    <property type="match status" value="1"/>
</dbReference>
<dbReference type="InterPro" id="IPR005474">
    <property type="entry name" value="Transketolase_N"/>
</dbReference>
<dbReference type="Pfam" id="PF00456">
    <property type="entry name" value="Transketolase_N"/>
    <property type="match status" value="1"/>
</dbReference>
<sequence length="181" mass="20096">QGHPVSFHIPGVEASTGSLGHGLSFANGIALAGKADKKKYNVYVMLGDGETDEGQIWEAAAVASHYKLDNLTALLDRNFLQIDGNTEEVLRLESVYDRWSSFGWHVLEIDGHNIDQILDALQRANDHKNQPTMIILNTVKGKGVSFMENNVDFHGVPPNEMEYKLAMSEFDVLLRKLEEAS</sequence>
<proteinExistence type="inferred from homology"/>
<comment type="cofactor">
    <cofactor evidence="1">
        <name>thiamine diphosphate</name>
        <dbReference type="ChEBI" id="CHEBI:58937"/>
    </cofactor>
</comment>
<dbReference type="AlphaFoldDB" id="X0VWP3"/>
<evidence type="ECO:0000256" key="2">
    <source>
        <dbReference type="ARBA" id="ARBA00007131"/>
    </source>
</evidence>
<feature type="non-terminal residue" evidence="5">
    <location>
        <position position="1"/>
    </location>
</feature>
<protein>
    <recommendedName>
        <fullName evidence="4">Transketolase N-terminal domain-containing protein</fullName>
    </recommendedName>
</protein>
<accession>X0VWP3</accession>
<comment type="similarity">
    <text evidence="2">Belongs to the transketolase family.</text>
</comment>
<feature type="domain" description="Transketolase N-terminal" evidence="4">
    <location>
        <begin position="2"/>
        <end position="166"/>
    </location>
</feature>
<organism evidence="5">
    <name type="scientific">marine sediment metagenome</name>
    <dbReference type="NCBI Taxonomy" id="412755"/>
    <lineage>
        <taxon>unclassified sequences</taxon>
        <taxon>metagenomes</taxon>
        <taxon>ecological metagenomes</taxon>
    </lineage>
</organism>
<dbReference type="PANTHER" id="PTHR47514:SF1">
    <property type="entry name" value="TRANSKETOLASE N-TERMINAL SECTION-RELATED"/>
    <property type="match status" value="1"/>
</dbReference>
<gene>
    <name evidence="5" type="ORF">S01H1_52329</name>
</gene>
<evidence type="ECO:0000313" key="5">
    <source>
        <dbReference type="EMBL" id="GAG15517.1"/>
    </source>
</evidence>
<evidence type="ECO:0000256" key="3">
    <source>
        <dbReference type="ARBA" id="ARBA00023052"/>
    </source>
</evidence>
<name>X0VWP3_9ZZZZ</name>
<evidence type="ECO:0000259" key="4">
    <source>
        <dbReference type="Pfam" id="PF00456"/>
    </source>
</evidence>
<dbReference type="SUPFAM" id="SSF52518">
    <property type="entry name" value="Thiamin diphosphate-binding fold (THDP-binding)"/>
    <property type="match status" value="1"/>
</dbReference>
<reference evidence="5" key="1">
    <citation type="journal article" date="2014" name="Front. Microbiol.">
        <title>High frequency of phylogenetically diverse reductive dehalogenase-homologous genes in deep subseafloor sedimentary metagenomes.</title>
        <authorList>
            <person name="Kawai M."/>
            <person name="Futagami T."/>
            <person name="Toyoda A."/>
            <person name="Takaki Y."/>
            <person name="Nishi S."/>
            <person name="Hori S."/>
            <person name="Arai W."/>
            <person name="Tsubouchi T."/>
            <person name="Morono Y."/>
            <person name="Uchiyama I."/>
            <person name="Ito T."/>
            <person name="Fujiyama A."/>
            <person name="Inagaki F."/>
            <person name="Takami H."/>
        </authorList>
    </citation>
    <scope>NUCLEOTIDE SEQUENCE</scope>
    <source>
        <strain evidence="5">Expedition CK06-06</strain>
    </source>
</reference>
<dbReference type="EMBL" id="BARS01033818">
    <property type="protein sequence ID" value="GAG15517.1"/>
    <property type="molecule type" value="Genomic_DNA"/>
</dbReference>